<dbReference type="AlphaFoldDB" id="A0A2U2XGC6"/>
<dbReference type="Pfam" id="PF00561">
    <property type="entry name" value="Abhydrolase_1"/>
    <property type="match status" value="1"/>
</dbReference>
<proteinExistence type="predicted"/>
<protein>
    <recommendedName>
        <fullName evidence="2">AB hydrolase-1 domain-containing protein</fullName>
    </recommendedName>
</protein>
<reference evidence="3 4" key="1">
    <citation type="submission" date="2018-05" db="EMBL/GenBank/DDBJ databases">
        <title>Brumimicrobium oceani sp. nov., isolated from coastal sediment.</title>
        <authorList>
            <person name="Kou Y."/>
        </authorList>
    </citation>
    <scope>NUCLEOTIDE SEQUENCE [LARGE SCALE GENOMIC DNA]</scope>
    <source>
        <strain evidence="3 4">C305</strain>
    </source>
</reference>
<dbReference type="PANTHER" id="PTHR43798:SF31">
    <property type="entry name" value="AB HYDROLASE SUPERFAMILY PROTEIN YCLE"/>
    <property type="match status" value="1"/>
</dbReference>
<dbReference type="SUPFAM" id="SSF53474">
    <property type="entry name" value="alpha/beta-Hydrolases"/>
    <property type="match status" value="1"/>
</dbReference>
<dbReference type="Proteomes" id="UP000245370">
    <property type="component" value="Unassembled WGS sequence"/>
</dbReference>
<comment type="caution">
    <text evidence="3">The sequence shown here is derived from an EMBL/GenBank/DDBJ whole genome shotgun (WGS) entry which is preliminary data.</text>
</comment>
<evidence type="ECO:0000313" key="4">
    <source>
        <dbReference type="Proteomes" id="UP000245370"/>
    </source>
</evidence>
<dbReference type="EMBL" id="QFRJ01000001">
    <property type="protein sequence ID" value="PWH86858.1"/>
    <property type="molecule type" value="Genomic_DNA"/>
</dbReference>
<dbReference type="OrthoDB" id="975949at2"/>
<dbReference type="InterPro" id="IPR029058">
    <property type="entry name" value="AB_hydrolase_fold"/>
</dbReference>
<dbReference type="PANTHER" id="PTHR43798">
    <property type="entry name" value="MONOACYLGLYCEROL LIPASE"/>
    <property type="match status" value="1"/>
</dbReference>
<name>A0A2U2XGC6_9FLAO</name>
<evidence type="ECO:0000256" key="1">
    <source>
        <dbReference type="ARBA" id="ARBA00022801"/>
    </source>
</evidence>
<reference evidence="3 4" key="2">
    <citation type="submission" date="2018-05" db="EMBL/GenBank/DDBJ databases">
        <authorList>
            <person name="Lanie J.A."/>
            <person name="Ng W.-L."/>
            <person name="Kazmierczak K.M."/>
            <person name="Andrzejewski T.M."/>
            <person name="Davidsen T.M."/>
            <person name="Wayne K.J."/>
            <person name="Tettelin H."/>
            <person name="Glass J.I."/>
            <person name="Rusch D."/>
            <person name="Podicherti R."/>
            <person name="Tsui H.-C.T."/>
            <person name="Winkler M.E."/>
        </authorList>
    </citation>
    <scope>NUCLEOTIDE SEQUENCE [LARGE SCALE GENOMIC DNA]</scope>
    <source>
        <strain evidence="3 4">C305</strain>
    </source>
</reference>
<organism evidence="3 4">
    <name type="scientific">Brumimicrobium oceani</name>
    <dbReference type="NCBI Taxonomy" id="2100725"/>
    <lineage>
        <taxon>Bacteria</taxon>
        <taxon>Pseudomonadati</taxon>
        <taxon>Bacteroidota</taxon>
        <taxon>Flavobacteriia</taxon>
        <taxon>Flavobacteriales</taxon>
        <taxon>Crocinitomicaceae</taxon>
        <taxon>Brumimicrobium</taxon>
    </lineage>
</organism>
<keyword evidence="1" id="KW-0378">Hydrolase</keyword>
<sequence length="276" mass="32429">MKREIKSVALEDIKLSYEVYGDGNTVILCFHGNGRSADDFKFLEKNTRKIISVHLFLHGYSTFSPHRIHQDLITAEHVEKLLEKLLLKEKVKDFHWVAYSQGGRFTLSAFPSFASRVKSMFLIAPDGMNDNNFYSWSQRQWWTRKLFKRWVEKPEELMSISRVLAKGKIIHPKHVSFLDYYTSDPEKFETAYKTWSAFRDLRPSNEEVRKTLDKHSIQFKVIVGEHDQIITPKSARNFLDKIDQSNALKTIPYGHDIFKPHIEKELLALMPFEDFD</sequence>
<feature type="domain" description="AB hydrolase-1" evidence="2">
    <location>
        <begin position="26"/>
        <end position="258"/>
    </location>
</feature>
<evidence type="ECO:0000313" key="3">
    <source>
        <dbReference type="EMBL" id="PWH86858.1"/>
    </source>
</evidence>
<dbReference type="InterPro" id="IPR050266">
    <property type="entry name" value="AB_hydrolase_sf"/>
</dbReference>
<dbReference type="InterPro" id="IPR000073">
    <property type="entry name" value="AB_hydrolase_1"/>
</dbReference>
<dbReference type="RefSeq" id="WP_109357938.1">
    <property type="nucleotide sequence ID" value="NZ_QFRJ01000001.1"/>
</dbReference>
<gene>
    <name evidence="3" type="ORF">DIT68_00930</name>
</gene>
<dbReference type="Gene3D" id="3.40.50.1820">
    <property type="entry name" value="alpha/beta hydrolase"/>
    <property type="match status" value="1"/>
</dbReference>
<keyword evidence="4" id="KW-1185">Reference proteome</keyword>
<dbReference type="GO" id="GO:0016020">
    <property type="term" value="C:membrane"/>
    <property type="evidence" value="ECO:0007669"/>
    <property type="project" value="TreeGrafter"/>
</dbReference>
<accession>A0A2U2XGC6</accession>
<dbReference type="GO" id="GO:0016787">
    <property type="term" value="F:hydrolase activity"/>
    <property type="evidence" value="ECO:0007669"/>
    <property type="project" value="UniProtKB-KW"/>
</dbReference>
<evidence type="ECO:0000259" key="2">
    <source>
        <dbReference type="Pfam" id="PF00561"/>
    </source>
</evidence>